<accession>X1AS24</accession>
<comment type="caution">
    <text evidence="1">The sequence shown here is derived from an EMBL/GenBank/DDBJ whole genome shotgun (WGS) entry which is preliminary data.</text>
</comment>
<organism evidence="1">
    <name type="scientific">marine sediment metagenome</name>
    <dbReference type="NCBI Taxonomy" id="412755"/>
    <lineage>
        <taxon>unclassified sequences</taxon>
        <taxon>metagenomes</taxon>
        <taxon>ecological metagenomes</taxon>
    </lineage>
</organism>
<dbReference type="EMBL" id="BART01019383">
    <property type="protein sequence ID" value="GAG85480.1"/>
    <property type="molecule type" value="Genomic_DNA"/>
</dbReference>
<proteinExistence type="predicted"/>
<evidence type="ECO:0000313" key="1">
    <source>
        <dbReference type="EMBL" id="GAG85480.1"/>
    </source>
</evidence>
<sequence>MVMAKGTIDLILRDRLQFTLDAGGNQTTVYGRFDLSEYVSTLERKGLAIKEVQFMLRNPSNAAFPNTGQWDLLGDKGPNASQENVATAAMKIYATTRAYEAAKDVGIASPDVLCIEQWQTYLGPGQGAVAPGVAGSVYMNIQHNKYGTPDL</sequence>
<protein>
    <submittedName>
        <fullName evidence="1">Uncharacterized protein</fullName>
    </submittedName>
</protein>
<gene>
    <name evidence="1" type="ORF">S01H4_36290</name>
</gene>
<name>X1AS24_9ZZZZ</name>
<dbReference type="AlphaFoldDB" id="X1AS24"/>
<feature type="non-terminal residue" evidence="1">
    <location>
        <position position="151"/>
    </location>
</feature>
<reference evidence="1" key="1">
    <citation type="journal article" date="2014" name="Front. Microbiol.">
        <title>High frequency of phylogenetically diverse reductive dehalogenase-homologous genes in deep subseafloor sedimentary metagenomes.</title>
        <authorList>
            <person name="Kawai M."/>
            <person name="Futagami T."/>
            <person name="Toyoda A."/>
            <person name="Takaki Y."/>
            <person name="Nishi S."/>
            <person name="Hori S."/>
            <person name="Arai W."/>
            <person name="Tsubouchi T."/>
            <person name="Morono Y."/>
            <person name="Uchiyama I."/>
            <person name="Ito T."/>
            <person name="Fujiyama A."/>
            <person name="Inagaki F."/>
            <person name="Takami H."/>
        </authorList>
    </citation>
    <scope>NUCLEOTIDE SEQUENCE</scope>
    <source>
        <strain evidence="1">Expedition CK06-06</strain>
    </source>
</reference>